<evidence type="ECO:0000313" key="1">
    <source>
        <dbReference type="EMBL" id="MFC5889510.1"/>
    </source>
</evidence>
<dbReference type="InterPro" id="IPR045991">
    <property type="entry name" value="DUF5947"/>
</dbReference>
<organism evidence="1 2">
    <name type="scientific">Kitasatospora aburaviensis</name>
    <dbReference type="NCBI Taxonomy" id="67265"/>
    <lineage>
        <taxon>Bacteria</taxon>
        <taxon>Bacillati</taxon>
        <taxon>Actinomycetota</taxon>
        <taxon>Actinomycetes</taxon>
        <taxon>Kitasatosporales</taxon>
        <taxon>Streptomycetaceae</taxon>
        <taxon>Kitasatospora</taxon>
    </lineage>
</organism>
<reference evidence="2" key="1">
    <citation type="journal article" date="2019" name="Int. J. Syst. Evol. Microbiol.">
        <title>The Global Catalogue of Microorganisms (GCM) 10K type strain sequencing project: providing services to taxonomists for standard genome sequencing and annotation.</title>
        <authorList>
            <consortium name="The Broad Institute Genomics Platform"/>
            <consortium name="The Broad Institute Genome Sequencing Center for Infectious Disease"/>
            <person name="Wu L."/>
            <person name="Ma J."/>
        </authorList>
    </citation>
    <scope>NUCLEOTIDE SEQUENCE [LARGE SCALE GENOMIC DNA]</scope>
    <source>
        <strain evidence="2">CGMCC 4.1469</strain>
    </source>
</reference>
<dbReference type="EMBL" id="JBHSOD010000058">
    <property type="protein sequence ID" value="MFC5889510.1"/>
    <property type="molecule type" value="Genomic_DNA"/>
</dbReference>
<comment type="caution">
    <text evidence="1">The sequence shown here is derived from an EMBL/GenBank/DDBJ whole genome shotgun (WGS) entry which is preliminary data.</text>
</comment>
<dbReference type="Pfam" id="PF19372">
    <property type="entry name" value="DUF5947"/>
    <property type="match status" value="1"/>
</dbReference>
<accession>A0ABW1F6R9</accession>
<gene>
    <name evidence="1" type="ORF">ACFP0N_31540</name>
</gene>
<name>A0ABW1F6R9_9ACTN</name>
<sequence>MSTRRLTRPGTALLRRLREPAPPQPERCAFCGSAVPVDHRHLVDTEEQALTCVCTACSLLFQQPGAAGGRYRTVPDRYLTDPDHRLGDREWTALGVPVGTAFVFRNSRHDRLVLLYPGPGGATESEPDEAAWQEALGGGRLAAELRPDVEALLLRRTAADEVRCFLVPIDACYELVGRLRRCWKGFDGGQEARAELDAFFTRVADRARPLRAEAVS</sequence>
<dbReference type="RefSeq" id="WP_313767551.1">
    <property type="nucleotide sequence ID" value="NZ_BAAAVH010000026.1"/>
</dbReference>
<proteinExistence type="predicted"/>
<protein>
    <submittedName>
        <fullName evidence="1">DUF5947 family protein</fullName>
    </submittedName>
</protein>
<keyword evidence="2" id="KW-1185">Reference proteome</keyword>
<dbReference type="Proteomes" id="UP001596067">
    <property type="component" value="Unassembled WGS sequence"/>
</dbReference>
<evidence type="ECO:0000313" key="2">
    <source>
        <dbReference type="Proteomes" id="UP001596067"/>
    </source>
</evidence>